<keyword evidence="5 9" id="KW-0676">Redox-active center</keyword>
<dbReference type="Gene3D" id="3.40.30.10">
    <property type="entry name" value="Glutaredoxin"/>
    <property type="match status" value="1"/>
</dbReference>
<evidence type="ECO:0000313" key="12">
    <source>
        <dbReference type="Proteomes" id="UP000053947"/>
    </source>
</evidence>
<dbReference type="PANTHER" id="PTHR45663:SF11">
    <property type="entry name" value="GEO12009P1"/>
    <property type="match status" value="1"/>
</dbReference>
<dbReference type="PIRSF" id="PIRSF000077">
    <property type="entry name" value="Thioredoxin"/>
    <property type="match status" value="1"/>
</dbReference>
<evidence type="ECO:0000313" key="11">
    <source>
        <dbReference type="EMBL" id="KTB48602.1"/>
    </source>
</evidence>
<feature type="disulfide bond" description="Redox-active" evidence="9">
    <location>
        <begin position="30"/>
        <end position="33"/>
    </location>
</feature>
<feature type="active site" description="Nucleophile" evidence="8">
    <location>
        <position position="33"/>
    </location>
</feature>
<sequence length="105" mass="11920">MPLEVSDDTFDAEVMKSKLPVLVDFWAPWCGPCRMVAPVIDKLEEKHKEKFKFCKINVDQNQKTAGQYRVMSIPTLMFFKEGKVAETVVGAVPESSLQTKIDKLI</sequence>
<reference evidence="11 12" key="1">
    <citation type="submission" date="2015-06" db="EMBL/GenBank/DDBJ databases">
        <title>Genome sequence of the organohalide-respiring Dehalogenimonas alkenigignens type strain (IP3-3T).</title>
        <authorList>
            <person name="Key T.A."/>
            <person name="Richmond D.P."/>
            <person name="Bowman K.S."/>
            <person name="Cho Y.-J."/>
            <person name="Chun J."/>
            <person name="da Costa M.S."/>
            <person name="Rainey F.A."/>
            <person name="Moe W.M."/>
        </authorList>
    </citation>
    <scope>NUCLEOTIDE SEQUENCE [LARGE SCALE GENOMIC DNA]</scope>
    <source>
        <strain evidence="11 12">IP3-3</strain>
    </source>
</reference>
<evidence type="ECO:0000256" key="7">
    <source>
        <dbReference type="PIRNR" id="PIRNR000077"/>
    </source>
</evidence>
<keyword evidence="4 9" id="KW-1015">Disulfide bond</keyword>
<dbReference type="PRINTS" id="PR00421">
    <property type="entry name" value="THIOREDOXIN"/>
</dbReference>
<dbReference type="AlphaFoldDB" id="A0A0W0GJ68"/>
<dbReference type="GO" id="GO:0015035">
    <property type="term" value="F:protein-disulfide reductase activity"/>
    <property type="evidence" value="ECO:0007669"/>
    <property type="project" value="UniProtKB-UniRule"/>
</dbReference>
<dbReference type="InterPro" id="IPR036249">
    <property type="entry name" value="Thioredoxin-like_sf"/>
</dbReference>
<proteinExistence type="inferred from homology"/>
<dbReference type="GO" id="GO:0005737">
    <property type="term" value="C:cytoplasm"/>
    <property type="evidence" value="ECO:0007669"/>
    <property type="project" value="TreeGrafter"/>
</dbReference>
<protein>
    <recommendedName>
        <fullName evidence="6 7">Thioredoxin</fullName>
    </recommendedName>
</protein>
<comment type="caution">
    <text evidence="11">The sequence shown here is derived from an EMBL/GenBank/DDBJ whole genome shotgun (WGS) entry which is preliminary data.</text>
</comment>
<dbReference type="PANTHER" id="PTHR45663">
    <property type="entry name" value="GEO12009P1"/>
    <property type="match status" value="1"/>
</dbReference>
<evidence type="ECO:0000256" key="8">
    <source>
        <dbReference type="PIRSR" id="PIRSR000077-1"/>
    </source>
</evidence>
<organism evidence="11 12">
    <name type="scientific">Dehalogenimonas alkenigignens</name>
    <dbReference type="NCBI Taxonomy" id="1217799"/>
    <lineage>
        <taxon>Bacteria</taxon>
        <taxon>Bacillati</taxon>
        <taxon>Chloroflexota</taxon>
        <taxon>Dehalococcoidia</taxon>
        <taxon>Dehalococcoidales</taxon>
        <taxon>Dehalococcoidaceae</taxon>
        <taxon>Dehalogenimonas</taxon>
    </lineage>
</organism>
<dbReference type="InterPro" id="IPR005746">
    <property type="entry name" value="Thioredoxin"/>
</dbReference>
<evidence type="ECO:0000256" key="9">
    <source>
        <dbReference type="PIRSR" id="PIRSR000077-4"/>
    </source>
</evidence>
<comment type="similarity">
    <text evidence="1 7">Belongs to the thioredoxin family.</text>
</comment>
<evidence type="ECO:0000259" key="10">
    <source>
        <dbReference type="PROSITE" id="PS51352"/>
    </source>
</evidence>
<keyword evidence="2" id="KW-0813">Transport</keyword>
<dbReference type="RefSeq" id="WP_058439561.1">
    <property type="nucleotide sequence ID" value="NZ_KQ758903.1"/>
</dbReference>
<dbReference type="CDD" id="cd02947">
    <property type="entry name" value="TRX_family"/>
    <property type="match status" value="1"/>
</dbReference>
<dbReference type="InterPro" id="IPR017937">
    <property type="entry name" value="Thioredoxin_CS"/>
</dbReference>
<dbReference type="Proteomes" id="UP000053947">
    <property type="component" value="Unassembled WGS sequence"/>
</dbReference>
<evidence type="ECO:0000256" key="1">
    <source>
        <dbReference type="ARBA" id="ARBA00008987"/>
    </source>
</evidence>
<dbReference type="FunFam" id="3.40.30.10:FF:000001">
    <property type="entry name" value="Thioredoxin"/>
    <property type="match status" value="1"/>
</dbReference>
<dbReference type="EMBL" id="LFDV01000002">
    <property type="protein sequence ID" value="KTB48602.1"/>
    <property type="molecule type" value="Genomic_DNA"/>
</dbReference>
<keyword evidence="3" id="KW-0249">Electron transport</keyword>
<feature type="site" description="Deprotonates C-terminal active site Cys" evidence="8">
    <location>
        <position position="24"/>
    </location>
</feature>
<dbReference type="Pfam" id="PF00085">
    <property type="entry name" value="Thioredoxin"/>
    <property type="match status" value="1"/>
</dbReference>
<evidence type="ECO:0000256" key="3">
    <source>
        <dbReference type="ARBA" id="ARBA00022982"/>
    </source>
</evidence>
<evidence type="ECO:0000256" key="2">
    <source>
        <dbReference type="ARBA" id="ARBA00022448"/>
    </source>
</evidence>
<dbReference type="NCBIfam" id="TIGR01068">
    <property type="entry name" value="thioredoxin"/>
    <property type="match status" value="1"/>
</dbReference>
<dbReference type="SUPFAM" id="SSF52833">
    <property type="entry name" value="Thioredoxin-like"/>
    <property type="match status" value="1"/>
</dbReference>
<evidence type="ECO:0000256" key="6">
    <source>
        <dbReference type="NCBIfam" id="TIGR01068"/>
    </source>
</evidence>
<evidence type="ECO:0000256" key="4">
    <source>
        <dbReference type="ARBA" id="ARBA00023157"/>
    </source>
</evidence>
<dbReference type="PROSITE" id="PS00194">
    <property type="entry name" value="THIOREDOXIN_1"/>
    <property type="match status" value="1"/>
</dbReference>
<name>A0A0W0GJ68_9CHLR</name>
<feature type="site" description="Contributes to redox potential value" evidence="8">
    <location>
        <position position="32"/>
    </location>
</feature>
<gene>
    <name evidence="11" type="ORF">DEALK_14480</name>
</gene>
<dbReference type="STRING" id="1217799.DEALK_14480"/>
<evidence type="ECO:0000256" key="5">
    <source>
        <dbReference type="ARBA" id="ARBA00023284"/>
    </source>
</evidence>
<dbReference type="PROSITE" id="PS51352">
    <property type="entry name" value="THIOREDOXIN_2"/>
    <property type="match status" value="1"/>
</dbReference>
<feature type="domain" description="Thioredoxin" evidence="10">
    <location>
        <begin position="1"/>
        <end position="105"/>
    </location>
</feature>
<dbReference type="InterPro" id="IPR013766">
    <property type="entry name" value="Thioredoxin_domain"/>
</dbReference>
<keyword evidence="12" id="KW-1185">Reference proteome</keyword>
<feature type="active site" description="Nucleophile" evidence="8">
    <location>
        <position position="30"/>
    </location>
</feature>
<dbReference type="OrthoDB" id="9790390at2"/>
<accession>A0A0W0GJ68</accession>
<dbReference type="PATRIC" id="fig|1217799.6.peg.1496"/>
<feature type="site" description="Contributes to redox potential value" evidence="8">
    <location>
        <position position="31"/>
    </location>
</feature>